<gene>
    <name evidence="5" type="ORF">PoB_006216000</name>
</gene>
<accession>A0AAV4CUU3</accession>
<organism evidence="5 6">
    <name type="scientific">Plakobranchus ocellatus</name>
    <dbReference type="NCBI Taxonomy" id="259542"/>
    <lineage>
        <taxon>Eukaryota</taxon>
        <taxon>Metazoa</taxon>
        <taxon>Spiralia</taxon>
        <taxon>Lophotrochozoa</taxon>
        <taxon>Mollusca</taxon>
        <taxon>Gastropoda</taxon>
        <taxon>Heterobranchia</taxon>
        <taxon>Euthyneura</taxon>
        <taxon>Panpulmonata</taxon>
        <taxon>Sacoglossa</taxon>
        <taxon>Placobranchoidea</taxon>
        <taxon>Plakobranchidae</taxon>
        <taxon>Plakobranchus</taxon>
    </lineage>
</organism>
<name>A0AAV4CUU3_9GAST</name>
<dbReference type="Pfam" id="PF00337">
    <property type="entry name" value="Gal-bind_lectin"/>
    <property type="match status" value="1"/>
</dbReference>
<feature type="signal peptide" evidence="3">
    <location>
        <begin position="1"/>
        <end position="37"/>
    </location>
</feature>
<evidence type="ECO:0000313" key="6">
    <source>
        <dbReference type="Proteomes" id="UP000735302"/>
    </source>
</evidence>
<keyword evidence="1 2" id="KW-0430">Lectin</keyword>
<protein>
    <recommendedName>
        <fullName evidence="2">Galectin</fullName>
    </recommendedName>
</protein>
<evidence type="ECO:0000259" key="4">
    <source>
        <dbReference type="PROSITE" id="PS51304"/>
    </source>
</evidence>
<evidence type="ECO:0000256" key="3">
    <source>
        <dbReference type="SAM" id="SignalP"/>
    </source>
</evidence>
<dbReference type="Proteomes" id="UP000735302">
    <property type="component" value="Unassembled WGS sequence"/>
</dbReference>
<feature type="domain" description="Galectin" evidence="4">
    <location>
        <begin position="135"/>
        <end position="268"/>
    </location>
</feature>
<dbReference type="SMART" id="SM00908">
    <property type="entry name" value="Gal-bind_lectin"/>
    <property type="match status" value="1"/>
</dbReference>
<evidence type="ECO:0000313" key="5">
    <source>
        <dbReference type="EMBL" id="GFO35655.1"/>
    </source>
</evidence>
<keyword evidence="3" id="KW-0732">Signal</keyword>
<dbReference type="SUPFAM" id="SSF49899">
    <property type="entry name" value="Concanavalin A-like lectins/glucanases"/>
    <property type="match status" value="1"/>
</dbReference>
<keyword evidence="6" id="KW-1185">Reference proteome</keyword>
<dbReference type="InterPro" id="IPR013320">
    <property type="entry name" value="ConA-like_dom_sf"/>
</dbReference>
<comment type="caution">
    <text evidence="5">The sequence shown here is derived from an EMBL/GenBank/DDBJ whole genome shotgun (WGS) entry which is preliminary data.</text>
</comment>
<dbReference type="AlphaFoldDB" id="A0AAV4CUU3"/>
<proteinExistence type="predicted"/>
<dbReference type="InterPro" id="IPR001079">
    <property type="entry name" value="Galectin_CRD"/>
</dbReference>
<dbReference type="GO" id="GO:0030246">
    <property type="term" value="F:carbohydrate binding"/>
    <property type="evidence" value="ECO:0007669"/>
    <property type="project" value="UniProtKB-UniRule"/>
</dbReference>
<dbReference type="EMBL" id="BLXT01006999">
    <property type="protein sequence ID" value="GFO35655.1"/>
    <property type="molecule type" value="Genomic_DNA"/>
</dbReference>
<sequence>MVHHLYGQKTMRGHMLSVMRCWLLHHMIVQFSICTLASESTRYVRYNDRSLICNSDLIPLTSSPVNYMVCAIKCNRQPDCTAFMFTRNSPGVQGTPCSWCPANDIVNISYTPADPQLETWIKILGHSEFPNNSSIKETIPKTLSVGRAIIFRARVPDPAPKRTLFSLNVNRSENMAVRVGARFNFGGDIERLIIYTRMDLAWKSYYFPQGFFPFSPGQKIEIAVLGRSEGFDVFLNGDYIRTVTRTAIWVGQINYFISKDFEEVSITF</sequence>
<evidence type="ECO:0000256" key="1">
    <source>
        <dbReference type="ARBA" id="ARBA00022734"/>
    </source>
</evidence>
<dbReference type="PROSITE" id="PS51304">
    <property type="entry name" value="GALECTIN"/>
    <property type="match status" value="1"/>
</dbReference>
<feature type="chain" id="PRO_5043618516" description="Galectin" evidence="3">
    <location>
        <begin position="38"/>
        <end position="268"/>
    </location>
</feature>
<evidence type="ECO:0000256" key="2">
    <source>
        <dbReference type="RuleBase" id="RU102079"/>
    </source>
</evidence>
<reference evidence="5 6" key="1">
    <citation type="journal article" date="2021" name="Elife">
        <title>Chloroplast acquisition without the gene transfer in kleptoplastic sea slugs, Plakobranchus ocellatus.</title>
        <authorList>
            <person name="Maeda T."/>
            <person name="Takahashi S."/>
            <person name="Yoshida T."/>
            <person name="Shimamura S."/>
            <person name="Takaki Y."/>
            <person name="Nagai Y."/>
            <person name="Toyoda A."/>
            <person name="Suzuki Y."/>
            <person name="Arimoto A."/>
            <person name="Ishii H."/>
            <person name="Satoh N."/>
            <person name="Nishiyama T."/>
            <person name="Hasebe M."/>
            <person name="Maruyama T."/>
            <person name="Minagawa J."/>
            <person name="Obokata J."/>
            <person name="Shigenobu S."/>
        </authorList>
    </citation>
    <scope>NUCLEOTIDE SEQUENCE [LARGE SCALE GENOMIC DNA]</scope>
</reference>
<dbReference type="Gene3D" id="2.60.120.200">
    <property type="match status" value="1"/>
</dbReference>